<name>A0A7M1CRP8_9CAUD</name>
<evidence type="ECO:0000313" key="1">
    <source>
        <dbReference type="EMBL" id="QOP66916.1"/>
    </source>
</evidence>
<reference evidence="1 2" key="1">
    <citation type="submission" date="2020-08" db="EMBL/GenBank/DDBJ databases">
        <authorList>
            <person name="Divens A.M."/>
            <person name="Curtis N."/>
            <person name="Zack K."/>
            <person name="Pedlow M.R."/>
            <person name="Garlena R.A."/>
            <person name="Russell D.A."/>
            <person name="Pope W.H."/>
            <person name="Jacobs-Sera D."/>
            <person name="Hatfull G.F."/>
        </authorList>
    </citation>
    <scope>NUCLEOTIDE SEQUENCE [LARGE SCALE GENOMIC DNA]</scope>
</reference>
<sequence>MGVSTKTNTELAQMIDAFALNAVTTSDALDNVLESLDDLLYQAAYASDTGLPINRDQAAGAVIEVQDGLTRLRQAMEQLRDELRPHLGDRS</sequence>
<dbReference type="Proteomes" id="UP000594130">
    <property type="component" value="Segment"/>
</dbReference>
<proteinExistence type="predicted"/>
<protein>
    <submittedName>
        <fullName evidence="1">Uncharacterized protein</fullName>
    </submittedName>
</protein>
<dbReference type="EMBL" id="MT889395">
    <property type="protein sequence ID" value="QOP66916.1"/>
    <property type="molecule type" value="Genomic_DNA"/>
</dbReference>
<accession>A0A7M1CRP8</accession>
<gene>
    <name evidence="1" type="primary">40</name>
    <name evidence="1" type="ORF">PBI_SHIFA_40</name>
</gene>
<organism evidence="1 2">
    <name type="scientific">Mycobacterium phage Shifa</name>
    <dbReference type="NCBI Taxonomy" id="2776849"/>
    <lineage>
        <taxon>Viruses</taxon>
        <taxon>Duplodnaviria</taxon>
        <taxon>Heunggongvirae</taxon>
        <taxon>Uroviricota</taxon>
        <taxon>Caudoviricetes</taxon>
        <taxon>Ceeclamvirinae</taxon>
        <taxon>Bixzunavirus</taxon>
        <taxon>Bixzunavirus hyro</taxon>
    </lineage>
</organism>
<evidence type="ECO:0000313" key="2">
    <source>
        <dbReference type="Proteomes" id="UP000594130"/>
    </source>
</evidence>